<dbReference type="InterPro" id="IPR038404">
    <property type="entry name" value="TRAP_DctP_sf"/>
</dbReference>
<evidence type="ECO:0000256" key="3">
    <source>
        <dbReference type="ARBA" id="ARBA00022448"/>
    </source>
</evidence>
<organism evidence="5 6">
    <name type="scientific">Acidiphilium cryptum (strain JF-5)</name>
    <dbReference type="NCBI Taxonomy" id="349163"/>
    <lineage>
        <taxon>Bacteria</taxon>
        <taxon>Pseudomonadati</taxon>
        <taxon>Pseudomonadota</taxon>
        <taxon>Alphaproteobacteria</taxon>
        <taxon>Acetobacterales</taxon>
        <taxon>Acidocellaceae</taxon>
        <taxon>Acidiphilium</taxon>
    </lineage>
</organism>
<dbReference type="STRING" id="349163.Acry_1690"/>
<dbReference type="GO" id="GO:0030288">
    <property type="term" value="C:outer membrane-bounded periplasmic space"/>
    <property type="evidence" value="ECO:0007669"/>
    <property type="project" value="InterPro"/>
</dbReference>
<evidence type="ECO:0000256" key="4">
    <source>
        <dbReference type="ARBA" id="ARBA00022729"/>
    </source>
</evidence>
<accession>A5FZ63</accession>
<evidence type="ECO:0000256" key="2">
    <source>
        <dbReference type="ARBA" id="ARBA00009023"/>
    </source>
</evidence>
<comment type="similarity">
    <text evidence="2">Belongs to the bacterial solute-binding protein 7 family.</text>
</comment>
<dbReference type="NCBIfam" id="TIGR00787">
    <property type="entry name" value="dctP"/>
    <property type="match status" value="1"/>
</dbReference>
<dbReference type="AlphaFoldDB" id="A5FZ63"/>
<sequence length="334" mass="36618">MTITRRQLGLSAAALPLFTIGGRAEAAVLRYRLATNLPATHPLNVRLSEAIRNIEHRSGGQLRIMLFPNSALGSDTETLSQLRSGAVQFFTLSGLILSTLVPDAAISGVGFAFKDYHQVWSAMDGKLGAHIRGRIAAHGLTAFDRIFDNGFRQTTTGTHPIMQPADFKGLKIRVPVAALWTSLFKDFGAVPTSINFNEVYSALQTHLVDAQENPLAVIETAKLYEVQKYCSMTNHMWDGFWFLANPKAFEKLPPKLRAIVEDEINGAAVKERADVAKLNDSLRGKLSGQGLKFNDTNAAPFRAALQKAGFYAEWKKRFGDEAWSTLEAAVGKLA</sequence>
<dbReference type="RefSeq" id="WP_007423815.1">
    <property type="nucleotide sequence ID" value="NC_009484.1"/>
</dbReference>
<gene>
    <name evidence="5" type="ordered locus">Acry_1690</name>
</gene>
<dbReference type="HOGENOM" id="CLU_036176_1_1_5"/>
<dbReference type="InterPro" id="IPR018389">
    <property type="entry name" value="DctP_fam"/>
</dbReference>
<dbReference type="Gene3D" id="3.40.190.170">
    <property type="entry name" value="Bacterial extracellular solute-binding protein, family 7"/>
    <property type="match status" value="1"/>
</dbReference>
<dbReference type="NCBIfam" id="NF037995">
    <property type="entry name" value="TRAP_S1"/>
    <property type="match status" value="1"/>
</dbReference>
<dbReference type="Pfam" id="PF03480">
    <property type="entry name" value="DctP"/>
    <property type="match status" value="1"/>
</dbReference>
<evidence type="ECO:0000256" key="1">
    <source>
        <dbReference type="ARBA" id="ARBA00004196"/>
    </source>
</evidence>
<dbReference type="eggNOG" id="COG1638">
    <property type="taxonomic scope" value="Bacteria"/>
</dbReference>
<evidence type="ECO:0000313" key="5">
    <source>
        <dbReference type="EMBL" id="ABQ30895.1"/>
    </source>
</evidence>
<dbReference type="PANTHER" id="PTHR33376">
    <property type="match status" value="1"/>
</dbReference>
<keyword evidence="6" id="KW-1185">Reference proteome</keyword>
<dbReference type="PANTHER" id="PTHR33376:SF4">
    <property type="entry name" value="SIALIC ACID-BINDING PERIPLASMIC PROTEIN SIAP"/>
    <property type="match status" value="1"/>
</dbReference>
<evidence type="ECO:0000313" key="6">
    <source>
        <dbReference type="Proteomes" id="UP000000245"/>
    </source>
</evidence>
<dbReference type="GO" id="GO:0055085">
    <property type="term" value="P:transmembrane transport"/>
    <property type="evidence" value="ECO:0007669"/>
    <property type="project" value="InterPro"/>
</dbReference>
<keyword evidence="3" id="KW-0813">Transport</keyword>
<name>A5FZ63_ACICJ</name>
<keyword evidence="4" id="KW-0732">Signal</keyword>
<dbReference type="Proteomes" id="UP000000245">
    <property type="component" value="Chromosome"/>
</dbReference>
<proteinExistence type="inferred from homology"/>
<dbReference type="InterPro" id="IPR004682">
    <property type="entry name" value="TRAP_DctP"/>
</dbReference>
<dbReference type="EMBL" id="CP000697">
    <property type="protein sequence ID" value="ABQ30895.1"/>
    <property type="molecule type" value="Genomic_DNA"/>
</dbReference>
<dbReference type="KEGG" id="acr:Acry_1690"/>
<protein>
    <submittedName>
        <fullName evidence="5">TRAP dicarboxylate transporter, DctP subunit</fullName>
    </submittedName>
</protein>
<dbReference type="CDD" id="cd13603">
    <property type="entry name" value="PBP2_TRAP_Siap_TeaA_like"/>
    <property type="match status" value="1"/>
</dbReference>
<comment type="subcellular location">
    <subcellularLocation>
        <location evidence="1">Cell envelope</location>
    </subcellularLocation>
</comment>
<reference evidence="5 6" key="1">
    <citation type="submission" date="2007-05" db="EMBL/GenBank/DDBJ databases">
        <title>Complete sequence of chromosome of Acidiphilium cryptum JF-5.</title>
        <authorList>
            <consortium name="US DOE Joint Genome Institute"/>
            <person name="Copeland A."/>
            <person name="Lucas S."/>
            <person name="Lapidus A."/>
            <person name="Barry K."/>
            <person name="Detter J.C."/>
            <person name="Glavina del Rio T."/>
            <person name="Hammon N."/>
            <person name="Israni S."/>
            <person name="Dalin E."/>
            <person name="Tice H."/>
            <person name="Pitluck S."/>
            <person name="Sims D."/>
            <person name="Brettin T."/>
            <person name="Bruce D."/>
            <person name="Han C."/>
            <person name="Schmutz J."/>
            <person name="Larimer F."/>
            <person name="Land M."/>
            <person name="Hauser L."/>
            <person name="Kyrpides N."/>
            <person name="Kim E."/>
            <person name="Magnuson T."/>
            <person name="Richardson P."/>
        </authorList>
    </citation>
    <scope>NUCLEOTIDE SEQUENCE [LARGE SCALE GENOMIC DNA]</scope>
    <source>
        <strain evidence="5 6">JF-5</strain>
    </source>
</reference>